<organism evidence="21 22">
    <name type="scientific">Momordica charantia</name>
    <name type="common">Bitter gourd</name>
    <name type="synonym">Balsam pear</name>
    <dbReference type="NCBI Taxonomy" id="3673"/>
    <lineage>
        <taxon>Eukaryota</taxon>
        <taxon>Viridiplantae</taxon>
        <taxon>Streptophyta</taxon>
        <taxon>Embryophyta</taxon>
        <taxon>Tracheophyta</taxon>
        <taxon>Spermatophyta</taxon>
        <taxon>Magnoliopsida</taxon>
        <taxon>eudicotyledons</taxon>
        <taxon>Gunneridae</taxon>
        <taxon>Pentapetalae</taxon>
        <taxon>rosids</taxon>
        <taxon>fabids</taxon>
        <taxon>Cucurbitales</taxon>
        <taxon>Cucurbitaceae</taxon>
        <taxon>Momordiceae</taxon>
        <taxon>Momordica</taxon>
    </lineage>
</organism>
<keyword evidence="13" id="KW-0456">Lyase</keyword>
<comment type="subcellular location">
    <subcellularLocation>
        <location evidence="3">Peroxisome</location>
    </subcellularLocation>
</comment>
<dbReference type="PROSITE" id="PS00067">
    <property type="entry name" value="3HCDH"/>
    <property type="match status" value="1"/>
</dbReference>
<feature type="domain" description="3-hydroxyacyl-CoA dehydrogenase NAD binding" evidence="20">
    <location>
        <begin position="314"/>
        <end position="492"/>
    </location>
</feature>
<dbReference type="Gene3D" id="1.10.1040.50">
    <property type="match status" value="1"/>
</dbReference>
<dbReference type="SUPFAM" id="SSF51735">
    <property type="entry name" value="NAD(P)-binding Rossmann-fold domains"/>
    <property type="match status" value="1"/>
</dbReference>
<evidence type="ECO:0000256" key="7">
    <source>
        <dbReference type="ARBA" id="ARBA00022832"/>
    </source>
</evidence>
<dbReference type="InterPro" id="IPR036291">
    <property type="entry name" value="NAD(P)-bd_dom_sf"/>
</dbReference>
<dbReference type="SUPFAM" id="SSF48179">
    <property type="entry name" value="6-phosphogluconate dehydrogenase C-terminal domain-like"/>
    <property type="match status" value="2"/>
</dbReference>
<keyword evidence="10" id="KW-0443">Lipid metabolism</keyword>
<dbReference type="RefSeq" id="XP_022138552.1">
    <property type="nucleotide sequence ID" value="XM_022282860.1"/>
</dbReference>
<comment type="catalytic activity">
    <reaction evidence="2">
        <text>a (3E)-enoyl-CoA = a 4-saturated (2E)-enoyl-CoA</text>
        <dbReference type="Rhea" id="RHEA:45228"/>
        <dbReference type="ChEBI" id="CHEBI:58521"/>
        <dbReference type="ChEBI" id="CHEBI:85097"/>
        <dbReference type="EC" id="5.3.3.8"/>
    </reaction>
</comment>
<comment type="similarity">
    <text evidence="6">In the N-terminal section; belongs to the enoyl-CoA hydratase/isomerase family.</text>
</comment>
<dbReference type="Pfam" id="PF02737">
    <property type="entry name" value="3HCDH_N"/>
    <property type="match status" value="1"/>
</dbReference>
<comment type="catalytic activity">
    <reaction evidence="16">
        <text>a (3S)-3-hydroxyacyl-CoA = a (2E)-enoyl-CoA + H2O</text>
        <dbReference type="Rhea" id="RHEA:16105"/>
        <dbReference type="ChEBI" id="CHEBI:15377"/>
        <dbReference type="ChEBI" id="CHEBI:57318"/>
        <dbReference type="ChEBI" id="CHEBI:58856"/>
        <dbReference type="EC" id="4.2.1.17"/>
    </reaction>
</comment>
<evidence type="ECO:0000256" key="1">
    <source>
        <dbReference type="ARBA" id="ARBA00000452"/>
    </source>
</evidence>
<evidence type="ECO:0000256" key="11">
    <source>
        <dbReference type="ARBA" id="ARBA00023140"/>
    </source>
</evidence>
<dbReference type="GO" id="GO:0006635">
    <property type="term" value="P:fatty acid beta-oxidation"/>
    <property type="evidence" value="ECO:0007669"/>
    <property type="project" value="UniProtKB-UniPathway"/>
</dbReference>
<dbReference type="GO" id="GO:0004300">
    <property type="term" value="F:enoyl-CoA hydratase activity"/>
    <property type="evidence" value="ECO:0007669"/>
    <property type="project" value="UniProtKB-EC"/>
</dbReference>
<dbReference type="GO" id="GO:0004165">
    <property type="term" value="F:delta(3)-delta(2)-enoyl-CoA isomerase activity"/>
    <property type="evidence" value="ECO:0007669"/>
    <property type="project" value="UniProtKB-EC"/>
</dbReference>
<evidence type="ECO:0000256" key="2">
    <source>
        <dbReference type="ARBA" id="ARBA00000765"/>
    </source>
</evidence>
<comment type="pathway">
    <text evidence="4">Lipid metabolism; fatty acid beta-oxidation.</text>
</comment>
<evidence type="ECO:0000256" key="10">
    <source>
        <dbReference type="ARBA" id="ARBA00023098"/>
    </source>
</evidence>
<name>A0A6J1CBF0_MOMCH</name>
<evidence type="ECO:0000256" key="9">
    <source>
        <dbReference type="ARBA" id="ARBA00023027"/>
    </source>
</evidence>
<evidence type="ECO:0000256" key="6">
    <source>
        <dbReference type="ARBA" id="ARBA00008750"/>
    </source>
</evidence>
<keyword evidence="11" id="KW-0576">Peroxisome</keyword>
<dbReference type="AlphaFoldDB" id="A0A6J1CBF0"/>
<keyword evidence="7" id="KW-0276">Fatty acid metabolism</keyword>
<evidence type="ECO:0000259" key="19">
    <source>
        <dbReference type="Pfam" id="PF00725"/>
    </source>
</evidence>
<evidence type="ECO:0000313" key="22">
    <source>
        <dbReference type="RefSeq" id="XP_022138552.1"/>
    </source>
</evidence>
<comment type="similarity">
    <text evidence="18">Belongs to the enoyl-CoA hydratase/isomerase family.</text>
</comment>
<dbReference type="InterPro" id="IPR006180">
    <property type="entry name" value="3-OHacyl-CoA_DH_CS"/>
</dbReference>
<evidence type="ECO:0000256" key="18">
    <source>
        <dbReference type="RuleBase" id="RU003707"/>
    </source>
</evidence>
<dbReference type="UniPathway" id="UPA00659"/>
<evidence type="ECO:0000256" key="14">
    <source>
        <dbReference type="ARBA" id="ARBA00023268"/>
    </source>
</evidence>
<dbReference type="InterPro" id="IPR029045">
    <property type="entry name" value="ClpP/crotonase-like_dom_sf"/>
</dbReference>
<dbReference type="InterPro" id="IPR008927">
    <property type="entry name" value="6-PGluconate_DH-like_C_sf"/>
</dbReference>
<evidence type="ECO:0000259" key="20">
    <source>
        <dbReference type="Pfam" id="PF02737"/>
    </source>
</evidence>
<dbReference type="InterPro" id="IPR018376">
    <property type="entry name" value="Enoyl-CoA_hyd/isom_CS"/>
</dbReference>
<evidence type="ECO:0000313" key="21">
    <source>
        <dbReference type="Proteomes" id="UP000504603"/>
    </source>
</evidence>
<evidence type="ECO:0000256" key="8">
    <source>
        <dbReference type="ARBA" id="ARBA00023002"/>
    </source>
</evidence>
<dbReference type="GO" id="GO:0070403">
    <property type="term" value="F:NAD+ binding"/>
    <property type="evidence" value="ECO:0007669"/>
    <property type="project" value="InterPro"/>
</dbReference>
<dbReference type="OrthoDB" id="2018133at2759"/>
<keyword evidence="14" id="KW-0511">Multifunctional enzyme</keyword>
<dbReference type="GO" id="GO:0008692">
    <property type="term" value="F:3-hydroxybutyryl-CoA epimerase activity"/>
    <property type="evidence" value="ECO:0007669"/>
    <property type="project" value="UniProtKB-EC"/>
</dbReference>
<evidence type="ECO:0000256" key="12">
    <source>
        <dbReference type="ARBA" id="ARBA00023235"/>
    </source>
</evidence>
<accession>A0A6J1CBF0</accession>
<evidence type="ECO:0000256" key="16">
    <source>
        <dbReference type="ARBA" id="ARBA00023709"/>
    </source>
</evidence>
<dbReference type="Gene3D" id="3.90.226.10">
    <property type="entry name" value="2-enoyl-CoA Hydratase, Chain A, domain 1"/>
    <property type="match status" value="1"/>
</dbReference>
<keyword evidence="21" id="KW-1185">Reference proteome</keyword>
<dbReference type="FunFam" id="1.10.1040.50:FF:000004">
    <property type="entry name" value="Peroxisomal fatty acid beta-oxidation multifunctional protein"/>
    <property type="match status" value="1"/>
</dbReference>
<dbReference type="GeneID" id="111009683"/>
<reference evidence="22" key="1">
    <citation type="submission" date="2025-08" db="UniProtKB">
        <authorList>
            <consortium name="RefSeq"/>
        </authorList>
    </citation>
    <scope>IDENTIFICATION</scope>
    <source>
        <strain evidence="22">OHB3-1</strain>
    </source>
</reference>
<dbReference type="FunFam" id="3.40.50.720:FF:000009">
    <property type="entry name" value="Fatty oxidation complex, alpha subunit"/>
    <property type="match status" value="1"/>
</dbReference>
<sequence length="725" mass="78994">MGSKAKGRTTLEVGADGIGLITIINPPVNSLSFDVLFSLKDSYEQALQREDVKAIVITGARGKFSGGFDISAFGGLQGGKAEEPRPGYISVDVITDIFEAARKPAVAAIDGLALGGGLEVAMACHARISTKTAQLGLPELQLGIIPGFGGTQRLPRLVGLSKALEMMLTSKPVKGEEAFSLGLVDAIVPSEELISTARKWALDISERRKPWILSLYKTDKLESLGDAREIFKFARAQIRKQAPNLKHPLVCIDVVERGVVSGPRDGLWKEIEDFQILLHSDTSKSLIHIFFAQRGTTKVPGVTDLGLTPRRINKVAVVGGGLMGSGIATALILSNYPVILKEVNEKFLEAGIGRVKANLQSRVRKGKMTPEKFEKAISLLKGALDYESFKDVDIVIEAVIENISLKQQIFVDLEKYCPPHCILATNTSTIDLELIGEKIKSNDRIVGAHFFSPAHVMPLLEVVRTKGTSTQVVVDLLDVGKKMKKTPVVVGNCTGFAVNRMFFPYTQASLLLVQHGVDPYQLDKAISKFGMPMGPFRLIDLVGFGVAIATGGQFVQNFPDRTFKSMIIPLMQEDKRAGETTQKGFYIYDKNRKAKPDPEIYKYIEKARSLSGTSIDPKLTKLPEKDIIEMVFFPVVNEACRVLAEGIAVKAADLDIAGVMGMGFPPYRGGVMFWADSLGSKYIYSRLEEWSKLYGGFFKPCAYLAERAAQGATLSSPSGAAKSRL</sequence>
<keyword evidence="8" id="KW-0560">Oxidoreductase</keyword>
<evidence type="ECO:0000256" key="13">
    <source>
        <dbReference type="ARBA" id="ARBA00023239"/>
    </source>
</evidence>
<comment type="catalytic activity">
    <reaction evidence="15">
        <text>(3S)-3-hydroxybutanoyl-CoA = (3R)-3-hydroxybutanoyl-CoA</text>
        <dbReference type="Rhea" id="RHEA:21760"/>
        <dbReference type="ChEBI" id="CHEBI:57315"/>
        <dbReference type="ChEBI" id="CHEBI:57316"/>
        <dbReference type="EC" id="5.1.2.3"/>
    </reaction>
</comment>
<dbReference type="Pfam" id="PF00378">
    <property type="entry name" value="ECH_1"/>
    <property type="match status" value="1"/>
</dbReference>
<dbReference type="KEGG" id="mcha:111009683"/>
<dbReference type="InterPro" id="IPR001753">
    <property type="entry name" value="Enoyl-CoA_hydra/iso"/>
</dbReference>
<evidence type="ECO:0000256" key="3">
    <source>
        <dbReference type="ARBA" id="ARBA00004275"/>
    </source>
</evidence>
<evidence type="ECO:0000256" key="4">
    <source>
        <dbReference type="ARBA" id="ARBA00005005"/>
    </source>
</evidence>
<dbReference type="SUPFAM" id="SSF52096">
    <property type="entry name" value="ClpP/crotonase"/>
    <property type="match status" value="1"/>
</dbReference>
<proteinExistence type="inferred from homology"/>
<evidence type="ECO:0000256" key="17">
    <source>
        <dbReference type="ARBA" id="ARBA00023717"/>
    </source>
</evidence>
<protein>
    <submittedName>
        <fullName evidence="22">Glyoxysomal fatty acid beta-oxidation multifunctional protein MFP-a-like</fullName>
    </submittedName>
</protein>
<dbReference type="Gene3D" id="3.40.50.720">
    <property type="entry name" value="NAD(P)-binding Rossmann-like Domain"/>
    <property type="match status" value="1"/>
</dbReference>
<evidence type="ECO:0000256" key="15">
    <source>
        <dbReference type="ARBA" id="ARBA00023701"/>
    </source>
</evidence>
<dbReference type="InterPro" id="IPR006176">
    <property type="entry name" value="3-OHacyl-CoA_DH_NAD-bd"/>
</dbReference>
<keyword evidence="12" id="KW-0413">Isomerase</keyword>
<comment type="catalytic activity">
    <reaction evidence="17">
        <text>a 4-saturated-(3S)-3-hydroxyacyl-CoA = a (3E)-enoyl-CoA + H2O</text>
        <dbReference type="Rhea" id="RHEA:20724"/>
        <dbReference type="ChEBI" id="CHEBI:15377"/>
        <dbReference type="ChEBI" id="CHEBI:58521"/>
        <dbReference type="ChEBI" id="CHEBI:137480"/>
        <dbReference type="EC" id="4.2.1.17"/>
    </reaction>
</comment>
<dbReference type="Proteomes" id="UP000504603">
    <property type="component" value="Unplaced"/>
</dbReference>
<dbReference type="InterPro" id="IPR006108">
    <property type="entry name" value="3HC_DH_C"/>
</dbReference>
<comment type="catalytic activity">
    <reaction evidence="1">
        <text>a (3Z)-enoyl-CoA = a 4-saturated (2E)-enoyl-CoA</text>
        <dbReference type="Rhea" id="RHEA:45900"/>
        <dbReference type="ChEBI" id="CHEBI:85097"/>
        <dbReference type="ChEBI" id="CHEBI:85489"/>
        <dbReference type="EC" id="5.3.3.8"/>
    </reaction>
</comment>
<dbReference type="GO" id="GO:0003857">
    <property type="term" value="F:(3S)-3-hydroxyacyl-CoA dehydrogenase (NAD+) activity"/>
    <property type="evidence" value="ECO:0007669"/>
    <property type="project" value="TreeGrafter"/>
</dbReference>
<dbReference type="PANTHER" id="PTHR23309">
    <property type="entry name" value="3-HYDROXYACYL-COA DEHYROGENASE"/>
    <property type="match status" value="1"/>
</dbReference>
<dbReference type="GO" id="GO:0005777">
    <property type="term" value="C:peroxisome"/>
    <property type="evidence" value="ECO:0007669"/>
    <property type="project" value="UniProtKB-SubCell"/>
</dbReference>
<dbReference type="CDD" id="cd06558">
    <property type="entry name" value="crotonase-like"/>
    <property type="match status" value="1"/>
</dbReference>
<evidence type="ECO:0000256" key="5">
    <source>
        <dbReference type="ARBA" id="ARBA00007005"/>
    </source>
</evidence>
<comment type="similarity">
    <text evidence="5">In the central section; belongs to the 3-hydroxyacyl-CoA dehydrogenase family.</text>
</comment>
<keyword evidence="9" id="KW-0520">NAD</keyword>
<dbReference type="PROSITE" id="PS00166">
    <property type="entry name" value="ENOYL_COA_HYDRATASE"/>
    <property type="match status" value="1"/>
</dbReference>
<dbReference type="FunFam" id="3.90.226.10:FF:000025">
    <property type="entry name" value="Peroxisomal fatty acid beta-oxidation multifunctional protein"/>
    <property type="match status" value="1"/>
</dbReference>
<gene>
    <name evidence="22" type="primary">LOC111009683</name>
</gene>
<dbReference type="Pfam" id="PF00725">
    <property type="entry name" value="3HCDH"/>
    <property type="match status" value="1"/>
</dbReference>
<dbReference type="PANTHER" id="PTHR23309:SF9">
    <property type="entry name" value="PEROXISOMAL FATTY ACID BETA-OXIDATION MULTIFUNCTIONAL PROTEIN MFP2"/>
    <property type="match status" value="1"/>
</dbReference>
<feature type="domain" description="3-hydroxyacyl-CoA dehydrogenase C-terminal" evidence="19">
    <location>
        <begin position="495"/>
        <end position="588"/>
    </location>
</feature>